<dbReference type="GeneID" id="14925824"/>
<dbReference type="EMBL" id="KB007811">
    <property type="protein sequence ID" value="ELR24796.1"/>
    <property type="molecule type" value="Genomic_DNA"/>
</dbReference>
<protein>
    <submittedName>
        <fullName evidence="1">Uncharacterized protein</fullName>
    </submittedName>
</protein>
<dbReference type="RefSeq" id="XP_004356696.1">
    <property type="nucleotide sequence ID" value="XM_004356643.1"/>
</dbReference>
<dbReference type="VEuPathDB" id="AmoebaDB:ACA1_174570"/>
<dbReference type="Gene3D" id="3.40.50.11350">
    <property type="match status" value="1"/>
</dbReference>
<organism evidence="1 2">
    <name type="scientific">Acanthamoeba castellanii (strain ATCC 30010 / Neff)</name>
    <dbReference type="NCBI Taxonomy" id="1257118"/>
    <lineage>
        <taxon>Eukaryota</taxon>
        <taxon>Amoebozoa</taxon>
        <taxon>Discosea</taxon>
        <taxon>Longamoebia</taxon>
        <taxon>Centramoebida</taxon>
        <taxon>Acanthamoebidae</taxon>
        <taxon>Acanthamoeba</taxon>
    </lineage>
</organism>
<dbReference type="Proteomes" id="UP000011083">
    <property type="component" value="Unassembled WGS sequence"/>
</dbReference>
<dbReference type="KEGG" id="acan:ACA1_174570"/>
<reference evidence="1 2" key="1">
    <citation type="journal article" date="2013" name="Genome Biol.">
        <title>Genome of Acanthamoeba castellanii highlights extensive lateral gene transfer and early evolution of tyrosine kinase signaling.</title>
        <authorList>
            <person name="Clarke M."/>
            <person name="Lohan A.J."/>
            <person name="Liu B."/>
            <person name="Lagkouvardos I."/>
            <person name="Roy S."/>
            <person name="Zafar N."/>
            <person name="Bertelli C."/>
            <person name="Schilde C."/>
            <person name="Kianianmomeni A."/>
            <person name="Burglin T.R."/>
            <person name="Frech C."/>
            <person name="Turcotte B."/>
            <person name="Kopec K.O."/>
            <person name="Synnott J.M."/>
            <person name="Choo C."/>
            <person name="Paponov I."/>
            <person name="Finkler A."/>
            <person name="Soon Heng Tan C."/>
            <person name="Hutchins A.P."/>
            <person name="Weinmeier T."/>
            <person name="Rattei T."/>
            <person name="Chu J.S."/>
            <person name="Gimenez G."/>
            <person name="Irimia M."/>
            <person name="Rigden D.J."/>
            <person name="Fitzpatrick D.A."/>
            <person name="Lorenzo-Morales J."/>
            <person name="Bateman A."/>
            <person name="Chiu C.H."/>
            <person name="Tang P."/>
            <person name="Hegemann P."/>
            <person name="Fromm H."/>
            <person name="Raoult D."/>
            <person name="Greub G."/>
            <person name="Miranda-Saavedra D."/>
            <person name="Chen N."/>
            <person name="Nash P."/>
            <person name="Ginger M.L."/>
            <person name="Horn M."/>
            <person name="Schaap P."/>
            <person name="Caler L."/>
            <person name="Loftus B."/>
        </authorList>
    </citation>
    <scope>NUCLEOTIDE SEQUENCE [LARGE SCALE GENOMIC DNA]</scope>
    <source>
        <strain evidence="1 2">Neff</strain>
    </source>
</reference>
<sequence length="268" mass="29095">MESLWATPQGLIKQRDVRKDNPETLLGPLACTTAHHPKTGLRCSFGGAAEVRALDSLQWNDTSSWAAIDQPLPPAMGMLAGMVYSLPATFGQALPVIPFHPAVVEQARTVIDQLPAIVAANTTNSAAARPVSMCAHIRRGDLASRQPPIAKVVLDILRFMASVEPRYRVGKLFLIHNANASEGEDLQNGLPPGIQFSCDSEKWAMCSSSTLQIAVEQAACSMTDLFLGSRGSSFSDLIKEYRIVLHNKTRRSNGYTGMTDKLYDVEVS</sequence>
<evidence type="ECO:0000313" key="1">
    <source>
        <dbReference type="EMBL" id="ELR24796.1"/>
    </source>
</evidence>
<keyword evidence="2" id="KW-1185">Reference proteome</keyword>
<name>L8HK64_ACACF</name>
<accession>L8HK64</accession>
<gene>
    <name evidence="1" type="ORF">ACA1_174570</name>
</gene>
<evidence type="ECO:0000313" key="2">
    <source>
        <dbReference type="Proteomes" id="UP000011083"/>
    </source>
</evidence>
<dbReference type="AlphaFoldDB" id="L8HK64"/>
<proteinExistence type="predicted"/>